<evidence type="ECO:0000313" key="3">
    <source>
        <dbReference type="Proteomes" id="UP000625804"/>
    </source>
</evidence>
<organism evidence="2 3">
    <name type="scientific">Calidifontibacillus erzurumensis</name>
    <dbReference type="NCBI Taxonomy" id="2741433"/>
    <lineage>
        <taxon>Bacteria</taxon>
        <taxon>Bacillati</taxon>
        <taxon>Bacillota</taxon>
        <taxon>Bacilli</taxon>
        <taxon>Bacillales</taxon>
        <taxon>Bacillaceae</taxon>
        <taxon>Calidifontibacillus/Schinkia group</taxon>
        <taxon>Calidifontibacillus</taxon>
    </lineage>
</organism>
<dbReference type="EMBL" id="JABTTE010000015">
    <property type="protein sequence ID" value="NSL52384.1"/>
    <property type="molecule type" value="Genomic_DNA"/>
</dbReference>
<gene>
    <name evidence="2" type="ORF">HR057_11530</name>
</gene>
<proteinExistence type="predicted"/>
<dbReference type="InterPro" id="IPR009996">
    <property type="entry name" value="YycH"/>
</dbReference>
<protein>
    <recommendedName>
        <fullName evidence="1">Regulatory protein YycH domain-containing protein</fullName>
    </recommendedName>
</protein>
<dbReference type="InterPro" id="IPR042274">
    <property type="entry name" value="YycH/YycI_2"/>
</dbReference>
<evidence type="ECO:0000259" key="1">
    <source>
        <dbReference type="Pfam" id="PF07435"/>
    </source>
</evidence>
<name>A0A8J8GEH0_9BACI</name>
<dbReference type="Proteomes" id="UP000625804">
    <property type="component" value="Unassembled WGS sequence"/>
</dbReference>
<dbReference type="RefSeq" id="WP_173731589.1">
    <property type="nucleotide sequence ID" value="NZ_JABTTE010000015.1"/>
</dbReference>
<evidence type="ECO:0000313" key="2">
    <source>
        <dbReference type="EMBL" id="NSL52384.1"/>
    </source>
</evidence>
<sequence length="432" mass="49982">MKMNFERTKSVVLLLLVLLSLALTWGLWTFQPQYDFGKRANKAQVVTIGEKRQFNEVITPIQFIYHHGGYHYGLLDDWITNDLYHIVMDVNVLDYEYLDHITKRGLLDTLHNGSSLELVFPVQLPVTISNYIMKPVRQEWDIASFDRIFVHISKNPALYLIATAGDQAIKLPIDMEDVRKIQEKIGQVGGSKQLFFSINARDGQRLYLPDNQISLTPLTFTTARIPPTEIKNALFPDPNGVKQYRLNNGEESFTDEIRALEILQNQTMLRYVNPAKQDVYGLEPEELILKSVEFVNDHSGWTDSYMLIDWKKANQSVQFQLMVNGYPVFHPNGMTTIYESWSESEVYEYNRSLINLRFQIDNGQESILLPSGRELLSYLTQVKPNFSLSLLEFALIGYEIEKKDSDFTVATIQPSWFIKYDGKWEKVSIPNR</sequence>
<keyword evidence="3" id="KW-1185">Reference proteome</keyword>
<feature type="domain" description="Regulatory protein YycH" evidence="1">
    <location>
        <begin position="6"/>
        <end position="428"/>
    </location>
</feature>
<accession>A0A8J8GEH0</accession>
<dbReference type="CDD" id="cd15787">
    <property type="entry name" value="YycH_N"/>
    <property type="match status" value="1"/>
</dbReference>
<dbReference type="Pfam" id="PF07435">
    <property type="entry name" value="YycH"/>
    <property type="match status" value="1"/>
</dbReference>
<dbReference type="AlphaFoldDB" id="A0A8J8GEH0"/>
<reference evidence="2" key="1">
    <citation type="submission" date="2020-06" db="EMBL/GenBank/DDBJ databases">
        <title>A novel thermopfilic bacterium from Erzurum, Turkey.</title>
        <authorList>
            <person name="Adiguzel A."/>
            <person name="Ay H."/>
            <person name="Baltaci M.O."/>
        </authorList>
    </citation>
    <scope>NUCLEOTIDE SEQUENCE</scope>
    <source>
        <strain evidence="2">P2</strain>
    </source>
</reference>
<comment type="caution">
    <text evidence="2">The sequence shown here is derived from an EMBL/GenBank/DDBJ whole genome shotgun (WGS) entry which is preliminary data.</text>
</comment>
<dbReference type="Gene3D" id="3.30.310.160">
    <property type="entry name" value="YycH protein, domain 2"/>
    <property type="match status" value="1"/>
</dbReference>